<evidence type="ECO:0000256" key="5">
    <source>
        <dbReference type="SAM" id="MobiDB-lite"/>
    </source>
</evidence>
<dbReference type="CDD" id="cd07400">
    <property type="entry name" value="MPP_1"/>
    <property type="match status" value="1"/>
</dbReference>
<dbReference type="Gene3D" id="3.60.21.10">
    <property type="match status" value="1"/>
</dbReference>
<comment type="caution">
    <text evidence="7">The sequence shown here is derived from an EMBL/GenBank/DDBJ whole genome shotgun (WGS) entry which is preliminary data.</text>
</comment>
<dbReference type="PANTHER" id="PTHR42988">
    <property type="entry name" value="PHOSPHOHYDROLASE"/>
    <property type="match status" value="1"/>
</dbReference>
<evidence type="ECO:0000256" key="4">
    <source>
        <dbReference type="ARBA" id="ARBA00025742"/>
    </source>
</evidence>
<feature type="domain" description="Calcineurin-like phosphoesterase" evidence="6">
    <location>
        <begin position="1"/>
        <end position="192"/>
    </location>
</feature>
<protein>
    <submittedName>
        <fullName evidence="7">Metallophosphoesterase</fullName>
    </submittedName>
</protein>
<keyword evidence="8" id="KW-1185">Reference proteome</keyword>
<keyword evidence="1" id="KW-0479">Metal-binding</keyword>
<evidence type="ECO:0000313" key="8">
    <source>
        <dbReference type="Proteomes" id="UP001202961"/>
    </source>
</evidence>
<gene>
    <name evidence="7" type="ORF">NB063_06705</name>
</gene>
<reference evidence="7 8" key="1">
    <citation type="journal article" date="2022" name="Syst. Appl. Microbiol.">
        <title>Rhodopirellula aestuarii sp. nov., a novel member of the genus Rhodopirellula isolated from brackish sediments collected in the Tagus River estuary, Portugal.</title>
        <authorList>
            <person name="Vitorino I.R."/>
            <person name="Klimek D."/>
            <person name="Calusinska M."/>
            <person name="Lobo-da-Cunha A."/>
            <person name="Vasconcelos V."/>
            <person name="Lage O.M."/>
        </authorList>
    </citation>
    <scope>NUCLEOTIDE SEQUENCE [LARGE SCALE GENOMIC DNA]</scope>
    <source>
        <strain evidence="7 8">ICT_H3.1</strain>
    </source>
</reference>
<dbReference type="PANTHER" id="PTHR42988:SF2">
    <property type="entry name" value="CYCLIC NUCLEOTIDE PHOSPHODIESTERASE CBUA0032-RELATED"/>
    <property type="match status" value="1"/>
</dbReference>
<feature type="compositionally biased region" description="Low complexity" evidence="5">
    <location>
        <begin position="292"/>
        <end position="306"/>
    </location>
</feature>
<evidence type="ECO:0000256" key="3">
    <source>
        <dbReference type="ARBA" id="ARBA00023004"/>
    </source>
</evidence>
<proteinExistence type="inferred from homology"/>
<dbReference type="Pfam" id="PF00149">
    <property type="entry name" value="Metallophos"/>
    <property type="match status" value="1"/>
</dbReference>
<accession>A0ABT0U0C2</accession>
<evidence type="ECO:0000256" key="2">
    <source>
        <dbReference type="ARBA" id="ARBA00022801"/>
    </source>
</evidence>
<dbReference type="EMBL" id="JAMQBK010000021">
    <property type="protein sequence ID" value="MCM2370312.1"/>
    <property type="molecule type" value="Genomic_DNA"/>
</dbReference>
<name>A0ABT0U0C2_9BACT</name>
<comment type="similarity">
    <text evidence="4">Belongs to the cyclic nucleotide phosphodiesterase class-III family.</text>
</comment>
<evidence type="ECO:0000313" key="7">
    <source>
        <dbReference type="EMBL" id="MCM2370312.1"/>
    </source>
</evidence>
<dbReference type="InterPro" id="IPR004843">
    <property type="entry name" value="Calcineurin-like_PHP"/>
</dbReference>
<dbReference type="InterPro" id="IPR029052">
    <property type="entry name" value="Metallo-depent_PP-like"/>
</dbReference>
<dbReference type="Proteomes" id="UP001202961">
    <property type="component" value="Unassembled WGS sequence"/>
</dbReference>
<evidence type="ECO:0000256" key="1">
    <source>
        <dbReference type="ARBA" id="ARBA00022723"/>
    </source>
</evidence>
<dbReference type="InterPro" id="IPR050884">
    <property type="entry name" value="CNP_phosphodiesterase-III"/>
</dbReference>
<keyword evidence="3" id="KW-0408">Iron</keyword>
<dbReference type="RefSeq" id="WP_250927984.1">
    <property type="nucleotide sequence ID" value="NZ_JAMQBK010000021.1"/>
</dbReference>
<feature type="region of interest" description="Disordered" evidence="5">
    <location>
        <begin position="272"/>
        <end position="306"/>
    </location>
</feature>
<dbReference type="SUPFAM" id="SSF56300">
    <property type="entry name" value="Metallo-dependent phosphatases"/>
    <property type="match status" value="1"/>
</dbReference>
<keyword evidence="2" id="KW-0378">Hydrolase</keyword>
<organism evidence="7 8">
    <name type="scientific">Aporhodopirellula aestuarii</name>
    <dbReference type="NCBI Taxonomy" id="2950107"/>
    <lineage>
        <taxon>Bacteria</taxon>
        <taxon>Pseudomonadati</taxon>
        <taxon>Planctomycetota</taxon>
        <taxon>Planctomycetia</taxon>
        <taxon>Pirellulales</taxon>
        <taxon>Pirellulaceae</taxon>
        <taxon>Aporhodopirellula</taxon>
    </lineage>
</organism>
<evidence type="ECO:0000259" key="6">
    <source>
        <dbReference type="Pfam" id="PF00149"/>
    </source>
</evidence>
<sequence>MKILHVSDLHFGPPFLPQVGDAVVESAQAIEPDVVVVSGDLTQRAKPEQFEAAAGFIERLPDVPRVIVPGNHDVPLYRIVERLADPHRYYQQFISKELNTVLRTPESIIVGLDSTAPRSAISNGRIHPSKLDYCRRVFDTPSTDLARIIVAHHHFAPAPDYLRDQTMPRAKRAIKLFVELGVELILGGHLHRAFIGNTLDFYPAAGREHGIVIVQCGTTTSRRGRGREREKNSFNEIDLTEKSIVVTHHIFDDQTGEFAPLSRHEFARGGRRLNISPVGNRGDQKVGASGERSSNLLTNSTTSRSH</sequence>